<reference evidence="3 4" key="1">
    <citation type="submission" date="2011-08" db="EMBL/GenBank/DDBJ databases">
        <title>The Genome Sequence of Eubacteriaceae bacterium CM5.</title>
        <authorList>
            <consortium name="The Broad Institute Genome Sequencing Platform"/>
            <person name="Earl A."/>
            <person name="Ward D."/>
            <person name="Feldgarden M."/>
            <person name="Gevers D."/>
            <person name="Sizova M."/>
            <person name="Hazen A."/>
            <person name="Epstein S."/>
            <person name="Young S.K."/>
            <person name="Zeng Q."/>
            <person name="Gargeya S."/>
            <person name="Fitzgerald M."/>
            <person name="Haas B."/>
            <person name="Abouelleil A."/>
            <person name="Alvarado L."/>
            <person name="Arachchi H.M."/>
            <person name="Berlin A."/>
            <person name="Brown A."/>
            <person name="Chapman S.B."/>
            <person name="Chen Z."/>
            <person name="Dunbar C."/>
            <person name="Freedman E."/>
            <person name="Gearin G."/>
            <person name="Gellesch M."/>
            <person name="Goldberg J."/>
            <person name="Griggs A."/>
            <person name="Gujja S."/>
            <person name="Heiman D."/>
            <person name="Howarth C."/>
            <person name="Larson L."/>
            <person name="Lui A."/>
            <person name="MacDonald P.J.P."/>
            <person name="Montmayeur A."/>
            <person name="Murphy C."/>
            <person name="Neiman D."/>
            <person name="Pearson M."/>
            <person name="Priest M."/>
            <person name="Roberts A."/>
            <person name="Saif S."/>
            <person name="Shea T."/>
            <person name="Shenoy N."/>
            <person name="Sisk P."/>
            <person name="Stolte C."/>
            <person name="Sykes S."/>
            <person name="Wortman J."/>
            <person name="Nusbaum C."/>
            <person name="Birren B."/>
        </authorList>
    </citation>
    <scope>NUCLEOTIDE SEQUENCE [LARGE SCALE GENOMIC DNA]</scope>
    <source>
        <strain evidence="3 4">CM5</strain>
    </source>
</reference>
<dbReference type="PANTHER" id="PTHR37810:SF5">
    <property type="entry name" value="IMMUNITY PROTEIN SDPI"/>
    <property type="match status" value="1"/>
</dbReference>
<accession>G9XBH9</accession>
<sequence length="223" mass="25550">MSKNNILSKKLIAFSSILCLIPCIIGVLKYDSFPQMLPNRFDFNGNVTSYMDKNVLLFYLPIVMALLTIILGITIHFDPFDKKSQNKNPILVKLTIFITPIVSNIIFLAIYINSKKNFSLNTKIPIIFIGLIFLIIGNYMPKNKQNAIIGVRNMWTLKDEIIWNKTNKLAGYLSVLIGILFIIIPFINIPPSVLHNLVLFFVFALSIGINLYSFILYYKKEKH</sequence>
<dbReference type="InterPro" id="IPR012867">
    <property type="entry name" value="DUF1648"/>
</dbReference>
<evidence type="ECO:0000313" key="4">
    <source>
        <dbReference type="Proteomes" id="UP000003379"/>
    </source>
</evidence>
<dbReference type="HOGENOM" id="CLU_093038_0_0_9"/>
<dbReference type="PANTHER" id="PTHR37810">
    <property type="entry name" value="IMMUNITY PROTEIN SDPI"/>
    <property type="match status" value="1"/>
</dbReference>
<feature type="transmembrane region" description="Helical" evidence="1">
    <location>
        <begin position="56"/>
        <end position="78"/>
    </location>
</feature>
<proteinExistence type="predicted"/>
<dbReference type="Proteomes" id="UP000003379">
    <property type="component" value="Unassembled WGS sequence"/>
</dbReference>
<dbReference type="InterPro" id="IPR026272">
    <property type="entry name" value="SdpI"/>
</dbReference>
<dbReference type="STRING" id="796937.HMPREF9630_01572"/>
<dbReference type="PIRSF" id="PIRSF038959">
    <property type="entry name" value="SdpI"/>
    <property type="match status" value="1"/>
</dbReference>
<dbReference type="Pfam" id="PF13630">
    <property type="entry name" value="SdpI"/>
    <property type="match status" value="1"/>
</dbReference>
<dbReference type="EMBL" id="AFZG01000016">
    <property type="protein sequence ID" value="EHL19657.1"/>
    <property type="molecule type" value="Genomic_DNA"/>
</dbReference>
<keyword evidence="1" id="KW-1133">Transmembrane helix</keyword>
<evidence type="ECO:0000256" key="1">
    <source>
        <dbReference type="SAM" id="Phobius"/>
    </source>
</evidence>
<dbReference type="InterPro" id="IPR025962">
    <property type="entry name" value="SdpI/YhfL"/>
</dbReference>
<dbReference type="Pfam" id="PF07853">
    <property type="entry name" value="DUF1648"/>
    <property type="match status" value="1"/>
</dbReference>
<name>G9XBH9_9FIRM</name>
<evidence type="ECO:0000259" key="2">
    <source>
        <dbReference type="Pfam" id="PF07853"/>
    </source>
</evidence>
<organism evidence="3 4">
    <name type="scientific">Peptoanaerobacter stomatis</name>
    <dbReference type="NCBI Taxonomy" id="796937"/>
    <lineage>
        <taxon>Bacteria</taxon>
        <taxon>Bacillati</taxon>
        <taxon>Bacillota</taxon>
        <taxon>Clostridia</taxon>
        <taxon>Peptostreptococcales</taxon>
        <taxon>Filifactoraceae</taxon>
        <taxon>Peptoanaerobacter</taxon>
    </lineage>
</organism>
<dbReference type="GO" id="GO:0009636">
    <property type="term" value="P:response to toxic substance"/>
    <property type="evidence" value="ECO:0007669"/>
    <property type="project" value="TreeGrafter"/>
</dbReference>
<protein>
    <recommendedName>
        <fullName evidence="2">DUF1648 domain-containing protein</fullName>
    </recommendedName>
</protein>
<dbReference type="AlphaFoldDB" id="G9XBH9"/>
<feature type="transmembrane region" description="Helical" evidence="1">
    <location>
        <begin position="193"/>
        <end position="218"/>
    </location>
</feature>
<feature type="transmembrane region" description="Helical" evidence="1">
    <location>
        <begin position="90"/>
        <end position="112"/>
    </location>
</feature>
<feature type="transmembrane region" description="Helical" evidence="1">
    <location>
        <begin position="169"/>
        <end position="187"/>
    </location>
</feature>
<keyword evidence="1" id="KW-0812">Transmembrane</keyword>
<keyword evidence="1" id="KW-0472">Membrane</keyword>
<evidence type="ECO:0000313" key="3">
    <source>
        <dbReference type="EMBL" id="EHL19657.1"/>
    </source>
</evidence>
<gene>
    <name evidence="3" type="ORF">HMPREF9628_01346</name>
</gene>
<feature type="transmembrane region" description="Helical" evidence="1">
    <location>
        <begin position="124"/>
        <end position="140"/>
    </location>
</feature>
<feature type="domain" description="DUF1648" evidence="2">
    <location>
        <begin position="17"/>
        <end position="64"/>
    </location>
</feature>
<feature type="transmembrane region" description="Helical" evidence="1">
    <location>
        <begin position="12"/>
        <end position="30"/>
    </location>
</feature>
<dbReference type="RefSeq" id="WP_009529344.1">
    <property type="nucleotide sequence ID" value="NZ_JH414606.1"/>
</dbReference>
<comment type="caution">
    <text evidence="3">The sequence shown here is derived from an EMBL/GenBank/DDBJ whole genome shotgun (WGS) entry which is preliminary data.</text>
</comment>